<evidence type="ECO:0000256" key="1">
    <source>
        <dbReference type="ARBA" id="ARBA00022801"/>
    </source>
</evidence>
<keyword evidence="1" id="KW-0378">Hydrolase</keyword>
<evidence type="ECO:0000259" key="2">
    <source>
        <dbReference type="Pfam" id="PF08450"/>
    </source>
</evidence>
<organism evidence="3 4">
    <name type="scientific">SAR86 cluster bacterium</name>
    <dbReference type="NCBI Taxonomy" id="2030880"/>
    <lineage>
        <taxon>Bacteria</taxon>
        <taxon>Pseudomonadati</taxon>
        <taxon>Pseudomonadota</taxon>
        <taxon>Gammaproteobacteria</taxon>
        <taxon>SAR86 cluster</taxon>
    </lineage>
</organism>
<feature type="domain" description="SMP-30/Gluconolactonase/LRE-like region" evidence="2">
    <location>
        <begin position="60"/>
        <end position="297"/>
    </location>
</feature>
<accession>A0A2A5CGH7</accession>
<dbReference type="EMBL" id="NVWI01000002">
    <property type="protein sequence ID" value="PCJ42496.1"/>
    <property type="molecule type" value="Genomic_DNA"/>
</dbReference>
<dbReference type="AlphaFoldDB" id="A0A2A5CGH7"/>
<dbReference type="Gene3D" id="2.120.10.30">
    <property type="entry name" value="TolB, C-terminal domain"/>
    <property type="match status" value="1"/>
</dbReference>
<sequence length="312" mass="33857">MLFFKLKIMIGKIMQQIIKIILALFYTLTFLGICLQAQAQTSGLITSGAEVEEAASGFVFTEGPAADEAGNLYFTDVRTSTIYFIDTDGQLETFMENTNGANGLFFDENWQLYACIGNLGRISRINTENATATPLISGYQGSAFNSPNDLWVDASGGIYFTDPRYGDESNLPQDGYHVYYLPAGSSEAIRVIDDLVRPNGIIGTRDGSTLYVADAEANITYAYDIDAPGQVSGKRVYVTLGSDGVSLDERGNLYLTGGGRVTIYAPGGALIETIDVPQAPSNLTFGGPDRQTLYITARTGLYTLRMNVRGMY</sequence>
<evidence type="ECO:0000313" key="4">
    <source>
        <dbReference type="Proteomes" id="UP000228987"/>
    </source>
</evidence>
<dbReference type="PANTHER" id="PTHR47572:SF4">
    <property type="entry name" value="LACTONASE DRP35"/>
    <property type="match status" value="1"/>
</dbReference>
<evidence type="ECO:0000313" key="3">
    <source>
        <dbReference type="EMBL" id="PCJ42496.1"/>
    </source>
</evidence>
<gene>
    <name evidence="3" type="ORF">COA71_02995</name>
</gene>
<dbReference type="InterPro" id="IPR051262">
    <property type="entry name" value="SMP-30/CGR1_Lactonase"/>
</dbReference>
<proteinExistence type="predicted"/>
<dbReference type="Pfam" id="PF08450">
    <property type="entry name" value="SGL"/>
    <property type="match status" value="1"/>
</dbReference>
<dbReference type="Proteomes" id="UP000228987">
    <property type="component" value="Unassembled WGS sequence"/>
</dbReference>
<dbReference type="InterPro" id="IPR013658">
    <property type="entry name" value="SGL"/>
</dbReference>
<comment type="caution">
    <text evidence="3">The sequence shown here is derived from an EMBL/GenBank/DDBJ whole genome shotgun (WGS) entry which is preliminary data.</text>
</comment>
<dbReference type="GO" id="GO:0016787">
    <property type="term" value="F:hydrolase activity"/>
    <property type="evidence" value="ECO:0007669"/>
    <property type="project" value="UniProtKB-KW"/>
</dbReference>
<dbReference type="PANTHER" id="PTHR47572">
    <property type="entry name" value="LIPOPROTEIN-RELATED"/>
    <property type="match status" value="1"/>
</dbReference>
<dbReference type="InterPro" id="IPR011042">
    <property type="entry name" value="6-blade_b-propeller_TolB-like"/>
</dbReference>
<reference evidence="4" key="1">
    <citation type="submission" date="2017-08" db="EMBL/GenBank/DDBJ databases">
        <title>A dynamic microbial community with high functional redundancy inhabits the cold, oxic subseafloor aquifer.</title>
        <authorList>
            <person name="Tully B.J."/>
            <person name="Wheat C.G."/>
            <person name="Glazer B.T."/>
            <person name="Huber J.A."/>
        </authorList>
    </citation>
    <scope>NUCLEOTIDE SEQUENCE [LARGE SCALE GENOMIC DNA]</scope>
</reference>
<dbReference type="SUPFAM" id="SSF63829">
    <property type="entry name" value="Calcium-dependent phosphotriesterase"/>
    <property type="match status" value="1"/>
</dbReference>
<name>A0A2A5CGH7_9GAMM</name>
<protein>
    <submittedName>
        <fullName evidence="3">Gluconolactonase</fullName>
    </submittedName>
</protein>